<name>A0A1E7QJJ7_WOLPI</name>
<reference evidence="1 2" key="1">
    <citation type="submission" date="2016-09" db="EMBL/GenBank/DDBJ databases">
        <title>Genomic evidence for plant-parasitic nematodes as the earliest Wolbachia hosts.</title>
        <authorList>
            <person name="Brown A.M."/>
            <person name="Wasala S.K."/>
            <person name="Howe D.K."/>
            <person name="Peetz A.B."/>
            <person name="Zasada I.A."/>
            <person name="Denver D.R."/>
        </authorList>
    </citation>
    <scope>NUCLEOTIDE SEQUENCE [LARGE SCALE GENOMIC DNA]</scope>
    <source>
        <strain evidence="2">wPpe</strain>
    </source>
</reference>
<comment type="caution">
    <text evidence="1">The sequence shown here is derived from an EMBL/GenBank/DDBJ whole genome shotgun (WGS) entry which is preliminary data.</text>
</comment>
<keyword evidence="2" id="KW-1185">Reference proteome</keyword>
<organism evidence="1 2">
    <name type="scientific">Wolbachia pipientis</name>
    <dbReference type="NCBI Taxonomy" id="955"/>
    <lineage>
        <taxon>Bacteria</taxon>
        <taxon>Pseudomonadati</taxon>
        <taxon>Pseudomonadota</taxon>
        <taxon>Alphaproteobacteria</taxon>
        <taxon>Rickettsiales</taxon>
        <taxon>Anaplasmataceae</taxon>
        <taxon>Wolbachieae</taxon>
        <taxon>Wolbachia</taxon>
    </lineage>
</organism>
<dbReference type="Proteomes" id="UP000175679">
    <property type="component" value="Unassembled WGS sequence"/>
</dbReference>
<evidence type="ECO:0000313" key="1">
    <source>
        <dbReference type="EMBL" id="OEY86652.1"/>
    </source>
</evidence>
<protein>
    <submittedName>
        <fullName evidence="1">Uncharacterized protein</fullName>
    </submittedName>
</protein>
<dbReference type="EMBL" id="MJMG01000007">
    <property type="protein sequence ID" value="OEY86652.1"/>
    <property type="molecule type" value="Genomic_DNA"/>
</dbReference>
<sequence>MKKHIILFTILISTSIYCLTTSAGDKLYKVLFGQDPLEPLLETESNWQYLVKFEHAAKYVGLSEAVSTYNSLASDKKTPHILRELAQYLEVMNSLDYTIAEEKINNLKSSTVYPYSSKEAIAIIKIHNNDIPAAAEILRSLLNDVQCPHSIKTNAQELLQIYDSQ</sequence>
<proteinExistence type="predicted"/>
<gene>
    <name evidence="1" type="ORF">BIY23_03060</name>
</gene>
<dbReference type="AlphaFoldDB" id="A0A1E7QJJ7"/>
<evidence type="ECO:0000313" key="2">
    <source>
        <dbReference type="Proteomes" id="UP000175679"/>
    </source>
</evidence>
<dbReference type="OrthoDB" id="7163939at2"/>
<accession>A0A1E7QJJ7</accession>